<dbReference type="Proteomes" id="UP000283683">
    <property type="component" value="Unassembled WGS sequence"/>
</dbReference>
<dbReference type="Proteomes" id="UP000286581">
    <property type="component" value="Unassembled WGS sequence"/>
</dbReference>
<dbReference type="RefSeq" id="WP_012742820.1">
    <property type="nucleotide sequence ID" value="NZ_CP092643.1"/>
</dbReference>
<reference evidence="7" key="11">
    <citation type="submission" date="2023-01" db="EMBL/GenBank/DDBJ databases">
        <title>Human gut microbiome strain richness.</title>
        <authorList>
            <person name="Chen-Liaw A."/>
        </authorList>
    </citation>
    <scope>NUCLEOTIDE SEQUENCE</scope>
    <source>
        <strain evidence="7">1001283st1_D2_1001283B150209_150212</strain>
    </source>
</reference>
<evidence type="ECO:0000313" key="14">
    <source>
        <dbReference type="EMBL" id="RGR56880.1"/>
    </source>
</evidence>
<dbReference type="Proteomes" id="UP001197684">
    <property type="component" value="Unassembled WGS sequence"/>
</dbReference>
<reference evidence="28 49" key="5">
    <citation type="submission" date="2019-08" db="EMBL/GenBank/DDBJ databases">
        <authorList>
            <person name="Duncan S."/>
            <person name="Walker A."/>
        </authorList>
    </citation>
    <scope>NUCLEOTIDE SEQUENCE [LARGE SCALE GENOMIC DNA]</scope>
    <source>
        <strain evidence="28 49">L2-21</strain>
    </source>
</reference>
<evidence type="ECO:0000313" key="36">
    <source>
        <dbReference type="Proteomes" id="UP000266698"/>
    </source>
</evidence>
<reference evidence="28 49" key="6">
    <citation type="submission" date="2019-09" db="EMBL/GenBank/DDBJ databases">
        <title>Strain-level analysis of Eubacterium rectale using genomes from metagenomes.</title>
        <authorList>
            <person name="Karcher N."/>
            <person name="Segata N."/>
        </authorList>
    </citation>
    <scope>NUCLEOTIDE SEQUENCE [LARGE SCALE GENOMIC DNA]</scope>
    <source>
        <strain evidence="28 49">L2-21</strain>
    </source>
</reference>
<dbReference type="Pfam" id="PF07238">
    <property type="entry name" value="PilZ"/>
    <property type="match status" value="1"/>
</dbReference>
<evidence type="ECO:0000313" key="34">
    <source>
        <dbReference type="Proteomes" id="UP000260970"/>
    </source>
</evidence>
<dbReference type="Gene3D" id="2.40.10.220">
    <property type="entry name" value="predicted glycosyltransferase like domains"/>
    <property type="match status" value="1"/>
</dbReference>
<dbReference type="Proteomes" id="UP000286181">
    <property type="component" value="Unassembled WGS sequence"/>
</dbReference>
<dbReference type="Proteomes" id="UP000245905">
    <property type="component" value="Unassembled WGS sequence"/>
</dbReference>
<dbReference type="EMBL" id="CYXM01000003">
    <property type="protein sequence ID" value="CUM85076.1"/>
    <property type="molecule type" value="Genomic_DNA"/>
</dbReference>
<reference evidence="4" key="10">
    <citation type="submission" date="2021-10" db="EMBL/GenBank/DDBJ databases">
        <title>Collection of gut derived symbiotic bacterial strains cultured from healthy donors.</title>
        <authorList>
            <person name="Lin H."/>
            <person name="Littmann E."/>
            <person name="Kohout C."/>
            <person name="Pamer E.G."/>
        </authorList>
    </citation>
    <scope>NUCLEOTIDE SEQUENCE</scope>
    <source>
        <strain evidence="5">DFI.7.28A</strain>
        <strain evidence="4">DFI.9.42</strain>
    </source>
</reference>
<evidence type="ECO:0000313" key="19">
    <source>
        <dbReference type="EMBL" id="RGZ93683.1"/>
    </source>
</evidence>
<proteinExistence type="predicted"/>
<dbReference type="EMBL" id="JAQLYE010000007">
    <property type="protein sequence ID" value="MDB8017400.1"/>
    <property type="molecule type" value="Genomic_DNA"/>
</dbReference>
<dbReference type="Proteomes" id="UP000260717">
    <property type="component" value="Unassembled WGS sequence"/>
</dbReference>
<evidence type="ECO:0000313" key="28">
    <source>
        <dbReference type="EMBL" id="TYL59042.1"/>
    </source>
</evidence>
<evidence type="ECO:0000313" key="3">
    <source>
        <dbReference type="EMBL" id="CUN41365.1"/>
    </source>
</evidence>
<evidence type="ECO:0000313" key="25">
    <source>
        <dbReference type="EMBL" id="RHI25565.1"/>
    </source>
</evidence>
<dbReference type="Proteomes" id="UP000285290">
    <property type="component" value="Unassembled WGS sequence"/>
</dbReference>
<dbReference type="Proteomes" id="UP000285865">
    <property type="component" value="Unassembled WGS sequence"/>
</dbReference>
<dbReference type="EMBL" id="QSES01000009">
    <property type="protein sequence ID" value="RGZ93683.1"/>
    <property type="molecule type" value="Genomic_DNA"/>
</dbReference>
<gene>
    <name evidence="27" type="ORF">DW001_02430</name>
    <name evidence="26" type="ORF">DW038_00270</name>
    <name evidence="25" type="ORF">DW172_02405</name>
    <name evidence="24" type="ORF">DW703_01215</name>
    <name evidence="23" type="ORF">DW753_08535</name>
    <name evidence="22" type="ORF">DW848_09670</name>
    <name evidence="21" type="ORF">DW912_07030</name>
    <name evidence="20" type="ORF">DW948_10015</name>
    <name evidence="19" type="ORF">DW967_06045</name>
    <name evidence="18" type="ORF">DWV45_09980</name>
    <name evidence="17" type="ORF">DWV78_01030</name>
    <name evidence="16" type="ORF">DWW89_04350</name>
    <name evidence="15" type="ORF">DWX06_02015</name>
    <name evidence="14" type="ORF">DWY38_00560</name>
    <name evidence="13" type="ORF">DXB72_02140</name>
    <name evidence="12" type="ORF">DXB99_09990</name>
    <name evidence="11" type="ORF">DXC13_06895</name>
    <name evidence="3" type="ORF">ERS852417_00255</name>
    <name evidence="2" type="ORF">ERS852580_00829</name>
    <name evidence="28" type="ORF">FYL37_04825</name>
    <name evidence="9" type="ORF">G4319_01650</name>
    <name evidence="8" type="ORF">GKE07_00290</name>
    <name evidence="10" type="ORF">LD38_02430</name>
    <name evidence="4" type="ORF">LIZ56_00650</name>
    <name evidence="5" type="ORF">LIZ82_01980</name>
    <name evidence="6" type="ORF">LK487_08090</name>
    <name evidence="7" type="ORF">PNE45_05065</name>
</gene>
<keyword evidence="3" id="KW-0808">Transferase</keyword>
<evidence type="ECO:0000313" key="33">
    <source>
        <dbReference type="Proteomes" id="UP000260758"/>
    </source>
</evidence>
<evidence type="ECO:0000313" key="15">
    <source>
        <dbReference type="EMBL" id="RGT84144.1"/>
    </source>
</evidence>
<evidence type="ECO:0000313" key="6">
    <source>
        <dbReference type="EMBL" id="MCC2746991.1"/>
    </source>
</evidence>
<evidence type="ECO:0000313" key="10">
    <source>
        <dbReference type="EMBL" id="PWE84954.1"/>
    </source>
</evidence>
<dbReference type="EMBL" id="QSTP01000010">
    <property type="protein sequence ID" value="RGM70691.1"/>
    <property type="molecule type" value="Genomic_DNA"/>
</dbReference>
<dbReference type="EMBL" id="QRUJ01000001">
    <property type="protein sequence ID" value="RGR56880.1"/>
    <property type="molecule type" value="Genomic_DNA"/>
</dbReference>
<dbReference type="InterPro" id="IPR009875">
    <property type="entry name" value="PilZ_domain"/>
</dbReference>
<dbReference type="EMBL" id="QSHU01000012">
    <property type="protein sequence ID" value="RHC38774.1"/>
    <property type="molecule type" value="Genomic_DNA"/>
</dbReference>
<dbReference type="EMBL" id="QSAZ01000009">
    <property type="protein sequence ID" value="RGW86621.1"/>
    <property type="molecule type" value="Genomic_DNA"/>
</dbReference>
<evidence type="ECO:0000313" key="50">
    <source>
        <dbReference type="Proteomes" id="UP000479563"/>
    </source>
</evidence>
<dbReference type="Proteomes" id="UP000283765">
    <property type="component" value="Unassembled WGS sequence"/>
</dbReference>
<evidence type="ECO:0000313" key="37">
    <source>
        <dbReference type="Proteomes" id="UP000283501"/>
    </source>
</evidence>
<dbReference type="Proteomes" id="UP000260758">
    <property type="component" value="Unassembled WGS sequence"/>
</dbReference>
<sequence length="113" mass="13094">MEEKRRHKRLDIDVSVQLERLDEDGVTTLKYCHVDVTDISRSGIGFNAKVPLDIHTYYDTKIQIWTKEVVDAVVEIVRRTDSEEGVYHYGAVFIGMTDTDALKIDIYQIFNDL</sequence>
<evidence type="ECO:0000313" key="8">
    <source>
        <dbReference type="EMBL" id="MSC58677.1"/>
    </source>
</evidence>
<evidence type="ECO:0000313" key="20">
    <source>
        <dbReference type="EMBL" id="RHA12585.1"/>
    </source>
</evidence>
<dbReference type="EMBL" id="QSKY01000001">
    <property type="protein sequence ID" value="RHF08576.1"/>
    <property type="molecule type" value="Genomic_DNA"/>
</dbReference>
<dbReference type="Proteomes" id="UP000266698">
    <property type="component" value="Unassembled WGS sequence"/>
</dbReference>
<accession>A0A173WSP4</accession>
<dbReference type="GO" id="GO:0035438">
    <property type="term" value="F:cyclic-di-GMP binding"/>
    <property type="evidence" value="ECO:0007669"/>
    <property type="project" value="InterPro"/>
</dbReference>
<dbReference type="EMBL" id="QSFB01000013">
    <property type="protein sequence ID" value="RHA12585.1"/>
    <property type="molecule type" value="Genomic_DNA"/>
</dbReference>
<dbReference type="SUPFAM" id="SSF141371">
    <property type="entry name" value="PilZ domain-like"/>
    <property type="match status" value="1"/>
</dbReference>
<dbReference type="Proteomes" id="UP001197847">
    <property type="component" value="Unassembled WGS sequence"/>
</dbReference>
<evidence type="ECO:0000313" key="46">
    <source>
        <dbReference type="Proteomes" id="UP000286220"/>
    </source>
</evidence>
<evidence type="ECO:0000313" key="47">
    <source>
        <dbReference type="Proteomes" id="UP000286341"/>
    </source>
</evidence>
<evidence type="ECO:0000313" key="4">
    <source>
        <dbReference type="EMBL" id="MCB6936928.1"/>
    </source>
</evidence>
<dbReference type="EMBL" id="QROF01000001">
    <property type="protein sequence ID" value="RHL07885.1"/>
    <property type="molecule type" value="Genomic_DNA"/>
</dbReference>
<dbReference type="AlphaFoldDB" id="A0A173WSP4"/>
<dbReference type="Proteomes" id="UP000266066">
    <property type="component" value="Unassembled WGS sequence"/>
</dbReference>
<evidence type="ECO:0000313" key="40">
    <source>
        <dbReference type="Proteomes" id="UP000283765"/>
    </source>
</evidence>
<dbReference type="Proteomes" id="UP000283721">
    <property type="component" value="Unassembled WGS sequence"/>
</dbReference>
<dbReference type="Proteomes" id="UP000284296">
    <property type="component" value="Unassembled WGS sequence"/>
</dbReference>
<dbReference type="GeneID" id="86988770"/>
<dbReference type="EMBL" id="QSFZ01000006">
    <property type="protein sequence ID" value="RHA92467.1"/>
    <property type="molecule type" value="Genomic_DNA"/>
</dbReference>
<evidence type="ECO:0000313" key="35">
    <source>
        <dbReference type="Proteomes" id="UP000266066"/>
    </source>
</evidence>
<name>A0A173WSP4_9FIRM</name>
<reference evidence="9" key="8">
    <citation type="submission" date="2020-02" db="EMBL/GenBank/DDBJ databases">
        <authorList>
            <person name="Littmann E."/>
            <person name="Sorbara M."/>
        </authorList>
    </citation>
    <scope>NUCLEOTIDE SEQUENCE</scope>
    <source>
        <strain evidence="9">MSK.17.79</strain>
    </source>
</reference>
<evidence type="ECO:0000313" key="11">
    <source>
        <dbReference type="EMBL" id="RGM50525.1"/>
    </source>
</evidence>
<dbReference type="Proteomes" id="UP000286341">
    <property type="component" value="Unassembled WGS sequence"/>
</dbReference>
<dbReference type="Proteomes" id="UP001212823">
    <property type="component" value="Unassembled WGS sequence"/>
</dbReference>
<dbReference type="Proteomes" id="UP000324325">
    <property type="component" value="Unassembled WGS sequence"/>
</dbReference>
<protein>
    <submittedName>
        <fullName evidence="4">PilZ domain-containing protein</fullName>
    </submittedName>
    <submittedName>
        <fullName evidence="10">Pilus assembly protein PilZ</fullName>
    </submittedName>
    <submittedName>
        <fullName evidence="3">Predicted glycosyltransferase</fullName>
    </submittedName>
</protein>
<dbReference type="EMBL" id="VSTG01000004">
    <property type="protein sequence ID" value="TYL59042.1"/>
    <property type="molecule type" value="Genomic_DNA"/>
</dbReference>
<dbReference type="EMBL" id="QSAE01000002">
    <property type="protein sequence ID" value="RGW41429.1"/>
    <property type="molecule type" value="Genomic_DNA"/>
</dbReference>
<evidence type="ECO:0000259" key="1">
    <source>
        <dbReference type="Pfam" id="PF07238"/>
    </source>
</evidence>
<dbReference type="Proteomes" id="UP000286220">
    <property type="component" value="Unassembled WGS sequence"/>
</dbReference>
<reference evidence="6" key="9">
    <citation type="submission" date="2021-10" db="EMBL/GenBank/DDBJ databases">
        <title>Collection of gut derived symbiotic bacterial strains cultured from healthy donors.</title>
        <authorList>
            <person name="Lin H."/>
            <person name="Littmann E."/>
            <person name="Claire K."/>
            <person name="Pamer E."/>
        </authorList>
    </citation>
    <scope>NUCLEOTIDE SEQUENCE</scope>
    <source>
        <strain evidence="6">MSK.22.92</strain>
    </source>
</reference>
<reference evidence="8 50" key="4">
    <citation type="journal article" date="2019" name="Nat. Med.">
        <title>A library of human gut bacterial isolates paired with longitudinal multiomics data enables mechanistic microbiome research.</title>
        <authorList>
            <person name="Poyet M."/>
            <person name="Groussin M."/>
            <person name="Gibbons S.M."/>
            <person name="Avila-Pacheco J."/>
            <person name="Jiang X."/>
            <person name="Kearney S.M."/>
            <person name="Perrotta A.R."/>
            <person name="Berdy B."/>
            <person name="Zhao S."/>
            <person name="Lieberman T.D."/>
            <person name="Swanson P.K."/>
            <person name="Smith M."/>
            <person name="Roesemann S."/>
            <person name="Alexander J.E."/>
            <person name="Rich S.A."/>
            <person name="Livny J."/>
            <person name="Vlamakis H."/>
            <person name="Clish C."/>
            <person name="Bullock K."/>
            <person name="Deik A."/>
            <person name="Scott J."/>
            <person name="Pierce K.A."/>
            <person name="Xavier R.J."/>
            <person name="Alm E.J."/>
        </authorList>
    </citation>
    <scope>NUCLEOTIDE SEQUENCE [LARGE SCALE GENOMIC DNA]</scope>
    <source>
        <strain evidence="8 50">BIOML-A11</strain>
    </source>
</reference>
<evidence type="ECO:0000313" key="13">
    <source>
        <dbReference type="EMBL" id="RGN26749.1"/>
    </source>
</evidence>
<evidence type="ECO:0000313" key="16">
    <source>
        <dbReference type="EMBL" id="RGU27077.1"/>
    </source>
</evidence>
<evidence type="ECO:0000313" key="12">
    <source>
        <dbReference type="EMBL" id="RGM70691.1"/>
    </source>
</evidence>
<evidence type="ECO:0000313" key="2">
    <source>
        <dbReference type="EMBL" id="CUM85076.1"/>
    </source>
</evidence>
<evidence type="ECO:0000313" key="38">
    <source>
        <dbReference type="Proteomes" id="UP000283683"/>
    </source>
</evidence>
<evidence type="ECO:0000313" key="17">
    <source>
        <dbReference type="EMBL" id="RGW41429.1"/>
    </source>
</evidence>
<evidence type="ECO:0000313" key="21">
    <source>
        <dbReference type="EMBL" id="RHA92467.1"/>
    </source>
</evidence>
<dbReference type="EMBL" id="JRFS01000002">
    <property type="protein sequence ID" value="PWE84954.1"/>
    <property type="molecule type" value="Genomic_DNA"/>
</dbReference>
<dbReference type="EMBL" id="QSUG01000001">
    <property type="protein sequence ID" value="RGN26749.1"/>
    <property type="molecule type" value="Genomic_DNA"/>
</dbReference>
<evidence type="ECO:0000313" key="45">
    <source>
        <dbReference type="Proteomes" id="UP000286181"/>
    </source>
</evidence>
<dbReference type="EMBL" id="JAJCJK010000001">
    <property type="protein sequence ID" value="MCB6936928.1"/>
    <property type="molecule type" value="Genomic_DNA"/>
</dbReference>
<evidence type="ECO:0000313" key="30">
    <source>
        <dbReference type="Proteomes" id="UP000095673"/>
    </source>
</evidence>
<organism evidence="3 29">
    <name type="scientific">Agathobacter rectalis</name>
    <dbReference type="NCBI Taxonomy" id="39491"/>
    <lineage>
        <taxon>Bacteria</taxon>
        <taxon>Bacillati</taxon>
        <taxon>Bacillota</taxon>
        <taxon>Clostridia</taxon>
        <taxon>Lachnospirales</taxon>
        <taxon>Lachnospiraceae</taxon>
        <taxon>Agathobacter</taxon>
    </lineage>
</organism>
<dbReference type="OrthoDB" id="2048971at2"/>
<dbReference type="Proteomes" id="UP000095384">
    <property type="component" value="Unassembled WGS sequence"/>
</dbReference>
<evidence type="ECO:0000313" key="49">
    <source>
        <dbReference type="Proteomes" id="UP000324325"/>
    </source>
</evidence>
<dbReference type="EMBL" id="JAJCJQ010000001">
    <property type="protein sequence ID" value="MCB6959669.1"/>
    <property type="molecule type" value="Genomic_DNA"/>
</dbReference>
<dbReference type="EMBL" id="CYYW01000001">
    <property type="protein sequence ID" value="CUN41365.1"/>
    <property type="molecule type" value="Genomic_DNA"/>
</dbReference>
<dbReference type="EMBL" id="QRXG01000002">
    <property type="protein sequence ID" value="RGT84144.1"/>
    <property type="molecule type" value="Genomic_DNA"/>
</dbReference>
<evidence type="ECO:0000313" key="48">
    <source>
        <dbReference type="Proteomes" id="UP000286581"/>
    </source>
</evidence>
<evidence type="ECO:0000313" key="29">
    <source>
        <dbReference type="Proteomes" id="UP000095384"/>
    </source>
</evidence>
<reference evidence="29 30" key="2">
    <citation type="submission" date="2015-09" db="EMBL/GenBank/DDBJ databases">
        <authorList>
            <consortium name="Pathogen Informatics"/>
        </authorList>
    </citation>
    <scope>NUCLEOTIDE SEQUENCE [LARGE SCALE GENOMIC DNA]</scope>
    <source>
        <strain evidence="3 29">2789STDY5608860</strain>
        <strain evidence="2 30">2789STDY5834968</strain>
    </source>
</reference>
<evidence type="ECO:0000313" key="41">
    <source>
        <dbReference type="Proteomes" id="UP000284296"/>
    </source>
</evidence>
<evidence type="ECO:0000313" key="22">
    <source>
        <dbReference type="EMBL" id="RHC38774.1"/>
    </source>
</evidence>
<reference evidence="32 33" key="3">
    <citation type="submission" date="2018-08" db="EMBL/GenBank/DDBJ databases">
        <title>A genome reference for cultivated species of the human gut microbiota.</title>
        <authorList>
            <person name="Zou Y."/>
            <person name="Xue W."/>
            <person name="Luo G."/>
        </authorList>
    </citation>
    <scope>NUCLEOTIDE SEQUENCE [LARGE SCALE GENOMIC DNA]</scope>
    <source>
        <strain evidence="18 38">AF06-19</strain>
        <strain evidence="17 48">AF12-8</strain>
        <strain evidence="16 40">AF17-27</strain>
        <strain evidence="15 41">AF18-16LB</strain>
        <strain evidence="14 35">AF25-15</strain>
        <strain evidence="27 36">AF36-2BH</strain>
        <strain evidence="26 45">AF39-14AC</strain>
        <strain evidence="25 43">AM16-11</strain>
        <strain evidence="24 37">AM26-2LB</strain>
        <strain evidence="23 42">AM29-10</strain>
        <strain evidence="22 44">AM36-3AA</strain>
        <strain evidence="21 46">AM42-17AT</strain>
        <strain evidence="20 47">AM44-1AT</strain>
        <strain evidence="19 39">AM47-6BH</strain>
        <strain evidence="13 34">OM05-6AA</strain>
        <strain evidence="12 33">OM07-13</strain>
        <strain evidence="11 32">OM08-12AT</strain>
    </source>
</reference>
<dbReference type="Proteomes" id="UP001197741">
    <property type="component" value="Unassembled WGS sequence"/>
</dbReference>
<dbReference type="OMA" id="NSEDQFK"/>
<dbReference type="EMBL" id="QSTI01000008">
    <property type="protein sequence ID" value="RGM50525.1"/>
    <property type="molecule type" value="Genomic_DNA"/>
</dbReference>
<dbReference type="EMBL" id="JAJFBX010000009">
    <property type="protein sequence ID" value="MCC2746991.1"/>
    <property type="molecule type" value="Genomic_DNA"/>
</dbReference>
<dbReference type="Proteomes" id="UP001193670">
    <property type="component" value="Unassembled WGS sequence"/>
</dbReference>
<evidence type="ECO:0000313" key="26">
    <source>
        <dbReference type="EMBL" id="RHL07885.1"/>
    </source>
</evidence>
<dbReference type="Proteomes" id="UP000095673">
    <property type="component" value="Unassembled WGS sequence"/>
</dbReference>
<evidence type="ECO:0000313" key="23">
    <source>
        <dbReference type="EMBL" id="RHE31960.1"/>
    </source>
</evidence>
<dbReference type="Proteomes" id="UP000283501">
    <property type="component" value="Unassembled WGS sequence"/>
</dbReference>
<dbReference type="EMBL" id="QRKN01000001">
    <property type="protein sequence ID" value="RHI25565.1"/>
    <property type="molecule type" value="Genomic_DNA"/>
</dbReference>
<evidence type="ECO:0000313" key="31">
    <source>
        <dbReference type="Proteomes" id="UP000245905"/>
    </source>
</evidence>
<dbReference type="EMBL" id="JAAILW010000002">
    <property type="protein sequence ID" value="NSC26054.1"/>
    <property type="molecule type" value="Genomic_DNA"/>
</dbReference>
<dbReference type="EMBL" id="QRPB01000002">
    <property type="protein sequence ID" value="RHL82849.1"/>
    <property type="molecule type" value="Genomic_DNA"/>
</dbReference>
<dbReference type="GO" id="GO:0016740">
    <property type="term" value="F:transferase activity"/>
    <property type="evidence" value="ECO:0007669"/>
    <property type="project" value="UniProtKB-KW"/>
</dbReference>
<evidence type="ECO:0000313" key="27">
    <source>
        <dbReference type="EMBL" id="RHL82849.1"/>
    </source>
</evidence>
<dbReference type="Proteomes" id="UP000479563">
    <property type="component" value="Unassembled WGS sequence"/>
</dbReference>
<dbReference type="EMBL" id="QSKC01000009">
    <property type="protein sequence ID" value="RHE31960.1"/>
    <property type="molecule type" value="Genomic_DNA"/>
</dbReference>
<dbReference type="EMBL" id="QRXR01000005">
    <property type="protein sequence ID" value="RGU27077.1"/>
    <property type="molecule type" value="Genomic_DNA"/>
</dbReference>
<evidence type="ECO:0000313" key="44">
    <source>
        <dbReference type="Proteomes" id="UP000286104"/>
    </source>
</evidence>
<dbReference type="Proteomes" id="UP000260970">
    <property type="component" value="Unassembled WGS sequence"/>
</dbReference>
<evidence type="ECO:0000313" key="7">
    <source>
        <dbReference type="EMBL" id="MDB8017400.1"/>
    </source>
</evidence>
<evidence type="ECO:0000313" key="43">
    <source>
        <dbReference type="Proteomes" id="UP000285865"/>
    </source>
</evidence>
<evidence type="ECO:0000313" key="32">
    <source>
        <dbReference type="Proteomes" id="UP000260717"/>
    </source>
</evidence>
<reference evidence="9" key="7">
    <citation type="journal article" date="2020" name="Cell Host Microbe">
        <title>Functional and Genomic Variation between Human-Derived Isolates of Lachnospiraceae Reveals Inter- and Intra-Species Diversity.</title>
        <authorList>
            <person name="Sorbara M.T."/>
            <person name="Littmann E.R."/>
            <person name="Fontana E."/>
            <person name="Moody T.U."/>
            <person name="Kohout C.E."/>
            <person name="Gjonbalaj M."/>
            <person name="Eaton V."/>
            <person name="Seok R."/>
            <person name="Leiner I.M."/>
            <person name="Pamer E.G."/>
        </authorList>
    </citation>
    <scope>NUCLEOTIDE SEQUENCE</scope>
    <source>
        <strain evidence="9">MSK.17.79</strain>
    </source>
</reference>
<evidence type="ECO:0000313" key="24">
    <source>
        <dbReference type="EMBL" id="RHF08576.1"/>
    </source>
</evidence>
<evidence type="ECO:0000313" key="18">
    <source>
        <dbReference type="EMBL" id="RGW86621.1"/>
    </source>
</evidence>
<feature type="domain" description="PilZ" evidence="1">
    <location>
        <begin position="3"/>
        <end position="101"/>
    </location>
</feature>
<evidence type="ECO:0000313" key="9">
    <source>
        <dbReference type="EMBL" id="NSC26054.1"/>
    </source>
</evidence>
<dbReference type="Proteomes" id="UP000286104">
    <property type="component" value="Unassembled WGS sequence"/>
</dbReference>
<evidence type="ECO:0000313" key="39">
    <source>
        <dbReference type="Proteomes" id="UP000283721"/>
    </source>
</evidence>
<evidence type="ECO:0000313" key="5">
    <source>
        <dbReference type="EMBL" id="MCB6959669.1"/>
    </source>
</evidence>
<evidence type="ECO:0000313" key="42">
    <source>
        <dbReference type="Proteomes" id="UP000285290"/>
    </source>
</evidence>
<dbReference type="EMBL" id="WKQP01000001">
    <property type="protein sequence ID" value="MSC58677.1"/>
    <property type="molecule type" value="Genomic_DNA"/>
</dbReference>
<reference evidence="10 31" key="1">
    <citation type="submission" date="2014-09" db="EMBL/GenBank/DDBJ databases">
        <title>Butyrate-producing bacteria isolated from human gut.</title>
        <authorList>
            <person name="Zhang Q."/>
            <person name="Zhao L."/>
        </authorList>
    </citation>
    <scope>NUCLEOTIDE SEQUENCE [LARGE SCALE GENOMIC DNA]</scope>
    <source>
        <strain evidence="10 31">R22</strain>
    </source>
</reference>